<proteinExistence type="predicted"/>
<comment type="caution">
    <text evidence="2">The sequence shown here is derived from an EMBL/GenBank/DDBJ whole genome shotgun (WGS) entry which is preliminary data.</text>
</comment>
<protein>
    <submittedName>
        <fullName evidence="2">Uncharacterized protein</fullName>
    </submittedName>
</protein>
<evidence type="ECO:0000313" key="2">
    <source>
        <dbReference type="EMBL" id="KAA8573035.1"/>
    </source>
</evidence>
<keyword evidence="3" id="KW-1185">Reference proteome</keyword>
<evidence type="ECO:0000313" key="3">
    <source>
        <dbReference type="Proteomes" id="UP000322873"/>
    </source>
</evidence>
<feature type="transmembrane region" description="Helical" evidence="1">
    <location>
        <begin position="12"/>
        <end position="34"/>
    </location>
</feature>
<dbReference type="EMBL" id="VICG01000004">
    <property type="protein sequence ID" value="KAA8573035.1"/>
    <property type="molecule type" value="Genomic_DNA"/>
</dbReference>
<gene>
    <name evidence="2" type="ORF">EYC84_003576</name>
</gene>
<evidence type="ECO:0000256" key="1">
    <source>
        <dbReference type="SAM" id="Phobius"/>
    </source>
</evidence>
<keyword evidence="1" id="KW-1133">Transmembrane helix</keyword>
<feature type="transmembrane region" description="Helical" evidence="1">
    <location>
        <begin position="83"/>
        <end position="104"/>
    </location>
</feature>
<sequence>MHRAYDHLHARLFSSAISKTTIFIVIFFIIPSSIQLPRLLLRGRHLGKFTTSNHKNNTTNKKNNNNNNISISHSSYLDFLHKIPLFFFFLLICFIFSPLLSYRLEEYSSSPSFKKISQSTNQPIDQPTNQDQSIVVNLPVTVFTYITALVDWY</sequence>
<keyword evidence="1" id="KW-0812">Transmembrane</keyword>
<dbReference type="Proteomes" id="UP000322873">
    <property type="component" value="Unassembled WGS sequence"/>
</dbReference>
<organism evidence="2 3">
    <name type="scientific">Monilinia fructicola</name>
    <name type="common">Brown rot fungus</name>
    <name type="synonym">Ciboria fructicola</name>
    <dbReference type="NCBI Taxonomy" id="38448"/>
    <lineage>
        <taxon>Eukaryota</taxon>
        <taxon>Fungi</taxon>
        <taxon>Dikarya</taxon>
        <taxon>Ascomycota</taxon>
        <taxon>Pezizomycotina</taxon>
        <taxon>Leotiomycetes</taxon>
        <taxon>Helotiales</taxon>
        <taxon>Sclerotiniaceae</taxon>
        <taxon>Monilinia</taxon>
    </lineage>
</organism>
<accession>A0A5M9K2A4</accession>
<dbReference type="AlphaFoldDB" id="A0A5M9K2A4"/>
<reference evidence="2 3" key="1">
    <citation type="submission" date="2019-06" db="EMBL/GenBank/DDBJ databases">
        <title>Genome Sequence of the Brown Rot Fungal Pathogen Monilinia fructicola.</title>
        <authorList>
            <person name="De Miccolis Angelini R.M."/>
            <person name="Landi L."/>
            <person name="Abate D."/>
            <person name="Pollastro S."/>
            <person name="Romanazzi G."/>
            <person name="Faretra F."/>
        </authorList>
    </citation>
    <scope>NUCLEOTIDE SEQUENCE [LARGE SCALE GENOMIC DNA]</scope>
    <source>
        <strain evidence="2 3">Mfrc123</strain>
    </source>
</reference>
<keyword evidence="1" id="KW-0472">Membrane</keyword>
<name>A0A5M9K2A4_MONFR</name>